<feature type="repeat" description="WD" evidence="6">
    <location>
        <begin position="33"/>
        <end position="63"/>
    </location>
</feature>
<dbReference type="SUPFAM" id="SSF50978">
    <property type="entry name" value="WD40 repeat-like"/>
    <property type="match status" value="1"/>
</dbReference>
<keyword evidence="10" id="KW-1185">Reference proteome</keyword>
<dbReference type="PROSITE" id="PS50082">
    <property type="entry name" value="WD_REPEATS_2"/>
    <property type="match status" value="3"/>
</dbReference>
<evidence type="ECO:0000256" key="3">
    <source>
        <dbReference type="ARBA" id="ARBA00022490"/>
    </source>
</evidence>
<evidence type="ECO:0000256" key="4">
    <source>
        <dbReference type="ARBA" id="ARBA00022574"/>
    </source>
</evidence>
<dbReference type="InterPro" id="IPR015155">
    <property type="entry name" value="PFU"/>
</dbReference>
<dbReference type="InterPro" id="IPR011989">
    <property type="entry name" value="ARM-like"/>
</dbReference>
<feature type="domain" description="PUL" evidence="9">
    <location>
        <begin position="568"/>
        <end position="837"/>
    </location>
</feature>
<comment type="similarity">
    <text evidence="2">Belongs to the WD repeat PLAP family.</text>
</comment>
<dbReference type="InterPro" id="IPR001680">
    <property type="entry name" value="WD40_rpt"/>
</dbReference>
<keyword evidence="5" id="KW-0677">Repeat</keyword>
<evidence type="ECO:0000256" key="6">
    <source>
        <dbReference type="PROSITE-ProRule" id="PRU00221"/>
    </source>
</evidence>
<feature type="repeat" description="WD" evidence="6">
    <location>
        <begin position="210"/>
        <end position="250"/>
    </location>
</feature>
<evidence type="ECO:0000259" key="9">
    <source>
        <dbReference type="PROSITE" id="PS51396"/>
    </source>
</evidence>
<dbReference type="GO" id="GO:0005634">
    <property type="term" value="C:nucleus"/>
    <property type="evidence" value="ECO:0007669"/>
    <property type="project" value="TreeGrafter"/>
</dbReference>
<reference evidence="11" key="1">
    <citation type="submission" date="2022-11" db="UniProtKB">
        <authorList>
            <consortium name="WormBaseParasite"/>
        </authorList>
    </citation>
    <scope>IDENTIFICATION</scope>
</reference>
<dbReference type="InterPro" id="IPR036322">
    <property type="entry name" value="WD40_repeat_dom_sf"/>
</dbReference>
<dbReference type="GO" id="GO:0043161">
    <property type="term" value="P:proteasome-mediated ubiquitin-dependent protein catabolic process"/>
    <property type="evidence" value="ECO:0007669"/>
    <property type="project" value="TreeGrafter"/>
</dbReference>
<dbReference type="SMART" id="SM00320">
    <property type="entry name" value="WD40"/>
    <property type="match status" value="6"/>
</dbReference>
<proteinExistence type="inferred from homology"/>
<dbReference type="GO" id="GO:0010992">
    <property type="term" value="P:ubiquitin recycling"/>
    <property type="evidence" value="ECO:0007669"/>
    <property type="project" value="TreeGrafter"/>
</dbReference>
<dbReference type="GO" id="GO:0005737">
    <property type="term" value="C:cytoplasm"/>
    <property type="evidence" value="ECO:0007669"/>
    <property type="project" value="UniProtKB-SubCell"/>
</dbReference>
<dbReference type="InterPro" id="IPR020472">
    <property type="entry name" value="WD40_PAC1"/>
</dbReference>
<dbReference type="PROSITE" id="PS51394">
    <property type="entry name" value="PFU"/>
    <property type="match status" value="1"/>
</dbReference>
<dbReference type="Gene3D" id="2.130.10.10">
    <property type="entry name" value="YVTN repeat-like/Quinoprotein amine dehydrogenase"/>
    <property type="match status" value="1"/>
</dbReference>
<feature type="compositionally biased region" description="Basic and acidic residues" evidence="7">
    <location>
        <begin position="1"/>
        <end position="16"/>
    </location>
</feature>
<dbReference type="PROSITE" id="PS50294">
    <property type="entry name" value="WD_REPEATS_REGION"/>
    <property type="match status" value="3"/>
</dbReference>
<dbReference type="WBParaSite" id="ACRNAN_scaffold8272.g10569.t1">
    <property type="protein sequence ID" value="ACRNAN_scaffold8272.g10569.t1"/>
    <property type="gene ID" value="ACRNAN_scaffold8272.g10569"/>
</dbReference>
<dbReference type="PANTHER" id="PTHR19849:SF0">
    <property type="entry name" value="PHOSPHOLIPASE A-2-ACTIVATING PROTEIN"/>
    <property type="match status" value="1"/>
</dbReference>
<dbReference type="Gene3D" id="1.25.10.10">
    <property type="entry name" value="Leucine-rich Repeat Variant"/>
    <property type="match status" value="1"/>
</dbReference>
<organism evidence="10 11">
    <name type="scientific">Acrobeloides nanus</name>
    <dbReference type="NCBI Taxonomy" id="290746"/>
    <lineage>
        <taxon>Eukaryota</taxon>
        <taxon>Metazoa</taxon>
        <taxon>Ecdysozoa</taxon>
        <taxon>Nematoda</taxon>
        <taxon>Chromadorea</taxon>
        <taxon>Rhabditida</taxon>
        <taxon>Tylenchina</taxon>
        <taxon>Cephalobomorpha</taxon>
        <taxon>Cephaloboidea</taxon>
        <taxon>Cephalobidae</taxon>
        <taxon>Acrobeloides</taxon>
    </lineage>
</organism>
<evidence type="ECO:0000256" key="5">
    <source>
        <dbReference type="ARBA" id="ARBA00022737"/>
    </source>
</evidence>
<evidence type="ECO:0000256" key="7">
    <source>
        <dbReference type="SAM" id="MobiDB-lite"/>
    </source>
</evidence>
<dbReference type="CDD" id="cd00200">
    <property type="entry name" value="WD40"/>
    <property type="match status" value="1"/>
</dbReference>
<dbReference type="Proteomes" id="UP000887540">
    <property type="component" value="Unplaced"/>
</dbReference>
<protein>
    <submittedName>
        <fullName evidence="11">Phospholipase A-2-activating protein</fullName>
    </submittedName>
</protein>
<dbReference type="InterPro" id="IPR013535">
    <property type="entry name" value="PUL_dom"/>
</dbReference>
<evidence type="ECO:0000313" key="10">
    <source>
        <dbReference type="Proteomes" id="UP000887540"/>
    </source>
</evidence>
<name>A0A914EJV9_9BILA</name>
<evidence type="ECO:0000256" key="2">
    <source>
        <dbReference type="ARBA" id="ARBA00008495"/>
    </source>
</evidence>
<dbReference type="SUPFAM" id="SSF48371">
    <property type="entry name" value="ARM repeat"/>
    <property type="match status" value="1"/>
</dbReference>
<feature type="domain" description="PFU" evidence="8">
    <location>
        <begin position="414"/>
        <end position="509"/>
    </location>
</feature>
<dbReference type="Pfam" id="PF08324">
    <property type="entry name" value="PUL"/>
    <property type="match status" value="1"/>
</dbReference>
<keyword evidence="3" id="KW-0963">Cytoplasm</keyword>
<accession>A0A914EJV9</accession>
<keyword evidence="4 6" id="KW-0853">WD repeat</keyword>
<dbReference type="InterPro" id="IPR015943">
    <property type="entry name" value="WD40/YVTN_repeat-like_dom_sf"/>
</dbReference>
<dbReference type="PANTHER" id="PTHR19849">
    <property type="entry name" value="PHOSPHOLIPASE A-2-ACTIVATING PROTEIN"/>
    <property type="match status" value="1"/>
</dbReference>
<dbReference type="PRINTS" id="PR00320">
    <property type="entry name" value="GPROTEINBRPT"/>
</dbReference>
<evidence type="ECO:0000259" key="8">
    <source>
        <dbReference type="PROSITE" id="PS51394"/>
    </source>
</evidence>
<evidence type="ECO:0000313" key="11">
    <source>
        <dbReference type="WBParaSite" id="ACRNAN_scaffold8272.g10569.t1"/>
    </source>
</evidence>
<feature type="region of interest" description="Disordered" evidence="7">
    <location>
        <begin position="1"/>
        <end position="25"/>
    </location>
</feature>
<dbReference type="Pfam" id="PF09070">
    <property type="entry name" value="PFU"/>
    <property type="match status" value="2"/>
</dbReference>
<dbReference type="Pfam" id="PF00400">
    <property type="entry name" value="WD40"/>
    <property type="match status" value="3"/>
</dbReference>
<dbReference type="PROSITE" id="PS51396">
    <property type="entry name" value="PUL"/>
    <property type="match status" value="1"/>
</dbReference>
<feature type="repeat" description="WD" evidence="6">
    <location>
        <begin position="169"/>
        <end position="202"/>
    </location>
</feature>
<dbReference type="GO" id="GO:0043130">
    <property type="term" value="F:ubiquitin binding"/>
    <property type="evidence" value="ECO:0007669"/>
    <property type="project" value="TreeGrafter"/>
</dbReference>
<evidence type="ECO:0000256" key="1">
    <source>
        <dbReference type="ARBA" id="ARBA00004496"/>
    </source>
</evidence>
<sequence length="841" mass="92955">MSNDSDMHEAPPKTDNGETPQQTKTEFSLSRIIQAHKSDVKAVLATPQGTLISGSRDETVKLWVERKGSFYSTVEFPQHGKLVVNSVAFYQANSGDWLLFVGRKDGTIAIYNSATPEPCAILREHKTNVCILYVDSIHKVLMSGSWDHQALVWPIESIVTDVGFTPIALSGHKNSVWAVTSFLNQEHLYLTGSADRTIKLWEKDRAVKTFEGHEDVVRALVVLSDTTFISASNDSTLRIWSIETGTCLQAYQSITSEYIYSLCKIHVKSGEEFLVNSTEKGYLEVWKLDANSLEPSQLIRTPTTSLWSLTSIKNGDIAVAGSNGCIYIFTTLKERIADQTVLEVFDADVAQLIAVELNSKEQETNDVVTIKVALDDGAPNLELKYVKGSDPIDAAEQFIRENNIPHSYLNEIVEYIKANIPEARIADAAKYKKQPTQRVEVDGESYDYSFEVGSDDGRSFKLNYNIGEDPDFAAQRLVEQHNLPVKYLKAFSNFLRTQVPELSGAPTATSDYVDPFTGGGRYVPQSMSGQGGGDFADPLTGGGRYVPGSGGENMHVKGPIDKKRPRSDLVPLRENFIFGYEGSSAKALEKLMENNQLQAEPLDAQELEALAEIFKNGDYAVTDAHVSALKRGLDWHLSNITPILDVFRLALLNPSLNNVFCSIHEGHGTQTLQRLTNLLVSEPPDPVRILVCRAFTNAASYESGREMLRRDFTTHVSLLVSQIKILKPAIQLAATSALANLSLILLRETEQGDVMELGPREDALRAVISGTENIQNFGDYSQPALIRLMQTIATLMWGDSSVIKLSKDREVATIVNRIRDAVSEDAGKRLALDILGMIWAV</sequence>
<dbReference type="InterPro" id="IPR038122">
    <property type="entry name" value="PFU_sf"/>
</dbReference>
<dbReference type="InterPro" id="IPR016024">
    <property type="entry name" value="ARM-type_fold"/>
</dbReference>
<dbReference type="Gene3D" id="3.10.20.870">
    <property type="entry name" value="PFU (PLAA family ubiquitin binding), C-terminal domain"/>
    <property type="match status" value="2"/>
</dbReference>
<dbReference type="AlphaFoldDB" id="A0A914EJV9"/>
<comment type="subcellular location">
    <subcellularLocation>
        <location evidence="1">Cytoplasm</location>
    </subcellularLocation>
</comment>